<dbReference type="SMART" id="SM00220">
    <property type="entry name" value="S_TKc"/>
    <property type="match status" value="1"/>
</dbReference>
<dbReference type="GO" id="GO:0005524">
    <property type="term" value="F:ATP binding"/>
    <property type="evidence" value="ECO:0007669"/>
    <property type="project" value="UniProtKB-UniRule"/>
</dbReference>
<dbReference type="Gene3D" id="1.10.510.10">
    <property type="entry name" value="Transferase(Phosphotransferase) domain 1"/>
    <property type="match status" value="1"/>
</dbReference>
<dbReference type="PANTHER" id="PTHR24359">
    <property type="entry name" value="SERINE/THREONINE-PROTEIN KINASE SBK1"/>
    <property type="match status" value="1"/>
</dbReference>
<keyword evidence="1 3" id="KW-0547">Nucleotide-binding</keyword>
<evidence type="ECO:0000256" key="1">
    <source>
        <dbReference type="ARBA" id="ARBA00022741"/>
    </source>
</evidence>
<feature type="domain" description="Protein kinase" evidence="5">
    <location>
        <begin position="50"/>
        <end position="312"/>
    </location>
</feature>
<dbReference type="PROSITE" id="PS00108">
    <property type="entry name" value="PROTEIN_KINASE_ST"/>
    <property type="match status" value="1"/>
</dbReference>
<dbReference type="InterPro" id="IPR000719">
    <property type="entry name" value="Prot_kinase_dom"/>
</dbReference>
<evidence type="ECO:0000313" key="6">
    <source>
        <dbReference type="EMBL" id="KAJ8910284.1"/>
    </source>
</evidence>
<organism evidence="6 7">
    <name type="scientific">Exocentrus adspersus</name>
    <dbReference type="NCBI Taxonomy" id="1586481"/>
    <lineage>
        <taxon>Eukaryota</taxon>
        <taxon>Metazoa</taxon>
        <taxon>Ecdysozoa</taxon>
        <taxon>Arthropoda</taxon>
        <taxon>Hexapoda</taxon>
        <taxon>Insecta</taxon>
        <taxon>Pterygota</taxon>
        <taxon>Neoptera</taxon>
        <taxon>Endopterygota</taxon>
        <taxon>Coleoptera</taxon>
        <taxon>Polyphaga</taxon>
        <taxon>Cucujiformia</taxon>
        <taxon>Chrysomeloidea</taxon>
        <taxon>Cerambycidae</taxon>
        <taxon>Lamiinae</taxon>
        <taxon>Acanthocinini</taxon>
        <taxon>Exocentrus</taxon>
    </lineage>
</organism>
<dbReference type="GO" id="GO:0004674">
    <property type="term" value="F:protein serine/threonine kinase activity"/>
    <property type="evidence" value="ECO:0007669"/>
    <property type="project" value="TreeGrafter"/>
</dbReference>
<dbReference type="InterPro" id="IPR011009">
    <property type="entry name" value="Kinase-like_dom_sf"/>
</dbReference>
<reference evidence="6 7" key="1">
    <citation type="journal article" date="2023" name="Insect Mol. Biol.">
        <title>Genome sequencing provides insights into the evolution of gene families encoding plant cell wall-degrading enzymes in longhorned beetles.</title>
        <authorList>
            <person name="Shin N.R."/>
            <person name="Okamura Y."/>
            <person name="Kirsch R."/>
            <person name="Pauchet Y."/>
        </authorList>
    </citation>
    <scope>NUCLEOTIDE SEQUENCE [LARGE SCALE GENOMIC DNA]</scope>
    <source>
        <strain evidence="6">EAD_L_NR</strain>
    </source>
</reference>
<dbReference type="Pfam" id="PF00069">
    <property type="entry name" value="Pkinase"/>
    <property type="match status" value="1"/>
</dbReference>
<name>A0AAV8V7Y7_9CUCU</name>
<evidence type="ECO:0000256" key="2">
    <source>
        <dbReference type="ARBA" id="ARBA00022840"/>
    </source>
</evidence>
<dbReference type="Proteomes" id="UP001159042">
    <property type="component" value="Unassembled WGS sequence"/>
</dbReference>
<dbReference type="InterPro" id="IPR017441">
    <property type="entry name" value="Protein_kinase_ATP_BS"/>
</dbReference>
<dbReference type="PROSITE" id="PS00107">
    <property type="entry name" value="PROTEIN_KINASE_ATP"/>
    <property type="match status" value="1"/>
</dbReference>
<evidence type="ECO:0000256" key="3">
    <source>
        <dbReference type="PROSITE-ProRule" id="PRU10141"/>
    </source>
</evidence>
<evidence type="ECO:0000259" key="5">
    <source>
        <dbReference type="PROSITE" id="PS50011"/>
    </source>
</evidence>
<dbReference type="AlphaFoldDB" id="A0AAV8V7Y7"/>
<evidence type="ECO:0000256" key="4">
    <source>
        <dbReference type="SAM" id="MobiDB-lite"/>
    </source>
</evidence>
<feature type="binding site" evidence="3">
    <location>
        <position position="79"/>
    </location>
    <ligand>
        <name>ATP</name>
        <dbReference type="ChEBI" id="CHEBI:30616"/>
    </ligand>
</feature>
<accession>A0AAV8V7Y7</accession>
<comment type="caution">
    <text evidence="6">The sequence shown here is derived from an EMBL/GenBank/DDBJ whole genome shotgun (WGS) entry which is preliminary data.</text>
</comment>
<feature type="region of interest" description="Disordered" evidence="4">
    <location>
        <begin position="530"/>
        <end position="553"/>
    </location>
</feature>
<dbReference type="PROSITE" id="PS50011">
    <property type="entry name" value="PROTEIN_KINASE_DOM"/>
    <property type="match status" value="1"/>
</dbReference>
<keyword evidence="2 3" id="KW-0067">ATP-binding</keyword>
<dbReference type="InterPro" id="IPR008271">
    <property type="entry name" value="Ser/Thr_kinase_AS"/>
</dbReference>
<evidence type="ECO:0000313" key="7">
    <source>
        <dbReference type="Proteomes" id="UP001159042"/>
    </source>
</evidence>
<dbReference type="PANTHER" id="PTHR24359:SF1">
    <property type="entry name" value="INHIBITOR OF NUCLEAR FACTOR KAPPA-B KINASE EPSILON SUBUNIT HOMOLOG 1-RELATED"/>
    <property type="match status" value="1"/>
</dbReference>
<protein>
    <recommendedName>
        <fullName evidence="5">Protein kinase domain-containing protein</fullName>
    </recommendedName>
</protein>
<proteinExistence type="predicted"/>
<keyword evidence="7" id="KW-1185">Reference proteome</keyword>
<dbReference type="EMBL" id="JANEYG010000324">
    <property type="protein sequence ID" value="KAJ8910284.1"/>
    <property type="molecule type" value="Genomic_DNA"/>
</dbReference>
<dbReference type="FunFam" id="1.10.510.10:FF:000500">
    <property type="entry name" value="serine/threonine-protein kinase SBK1"/>
    <property type="match status" value="1"/>
</dbReference>
<sequence>MKVSQIYNPTSAATVLISRWNTLDEDSDLEHQANLAPFDSDVDVNLADEFDILQIVGEGWFGKILLVEHKATDTEMVLKALPKPYTSIKDFYREFHYGLHLGVHKNIITAYDVAFETAGFYVFSQEYAPLGDLTSNVSENGIGELHTKRVAKQLAAALEHIHSRDLVHRDVKLDNILVFKSDFSRIKLCDFGETRRVGSVVLRRNEWLPYAAPEILLIPTDGSYMANTAHDVWQFGIVIFVCLTGCLPWQKAALDDPRYMRYLSWQNSTIPIKRQPKLFKLVSSKAQRLFKKYLEPKPEKRPAGLAEVHRFLDDRWMSKGMEKSNETLKEDEGLCPSMYSFHSSPEEKNKLLFTLTQYGLETTVDRTAKKDRIRQWIQNSVIEEDDELEEIDEENIKIYDNQNGPIGERVKERGPIAENRVKQSKQRTSVIKERRRSVTLKKANSIYKPPIDPRIPLERQKHMQGKTYREELPGEYGNKDFKNGSVKTEENSNTYSILRELPFKNVKVSNSLTSSESTFSSDSGITIKHKINVQHPQRENGNLLNGSSKERYK</sequence>
<gene>
    <name evidence="6" type="ORF">NQ315_016101</name>
</gene>
<dbReference type="SUPFAM" id="SSF56112">
    <property type="entry name" value="Protein kinase-like (PK-like)"/>
    <property type="match status" value="1"/>
</dbReference>